<keyword evidence="4" id="KW-1185">Reference proteome</keyword>
<evidence type="ECO:0000256" key="1">
    <source>
        <dbReference type="SAM" id="MobiDB-lite"/>
    </source>
</evidence>
<feature type="region of interest" description="Disordered" evidence="1">
    <location>
        <begin position="224"/>
        <end position="268"/>
    </location>
</feature>
<sequence length="268" mass="30575">MDFKFRAVDYQPSNSFPSSSSSFNPSLSGDSGQIFRPYRNVILGRPETVEWDKLQIRDEIIASEIARRRALEAEVRRELMAEREMAAQQRFRETGLSYEQSFTMRLDSRLPFVPHLHSLKRWRTEACFNMFPPALLPPLVVLPPPVTETLDSQVKDTSEDKRNKLIILPKPDPNRVLGAKRKPPPPAETSELRQLLISSKVKQNDEWKCGICKINVTSEKTLAEHLGGKKHKANEARQKARKTEENSDPSTDIITLQKKLKQSDEIGG</sequence>
<dbReference type="Gene3D" id="3.30.160.60">
    <property type="entry name" value="Classic Zinc Finger"/>
    <property type="match status" value="1"/>
</dbReference>
<reference evidence="3" key="1">
    <citation type="submission" date="2019-09" db="EMBL/GenBank/DDBJ databases">
        <title>Draft genome information of white flower Hibiscus syriacus.</title>
        <authorList>
            <person name="Kim Y.-M."/>
        </authorList>
    </citation>
    <scope>NUCLEOTIDE SEQUENCE [LARGE SCALE GENOMIC DNA]</scope>
    <source>
        <strain evidence="3">YM2019G1</strain>
    </source>
</reference>
<evidence type="ECO:0000313" key="3">
    <source>
        <dbReference type="EMBL" id="KAE8687664.1"/>
    </source>
</evidence>
<gene>
    <name evidence="3" type="ORF">F3Y22_tig00111013pilonHSYRG00340</name>
</gene>
<dbReference type="OrthoDB" id="10009287at2759"/>
<dbReference type="PANTHER" id="PTHR47487:SF8">
    <property type="entry name" value="OS08G0270900 PROTEIN"/>
    <property type="match status" value="1"/>
</dbReference>
<accession>A0A6A2Z6P6</accession>
<dbReference type="AlphaFoldDB" id="A0A6A2Z6P6"/>
<feature type="domain" description="C2H2-type" evidence="2">
    <location>
        <begin position="209"/>
        <end position="231"/>
    </location>
</feature>
<proteinExistence type="predicted"/>
<evidence type="ECO:0000313" key="4">
    <source>
        <dbReference type="Proteomes" id="UP000436088"/>
    </source>
</evidence>
<dbReference type="SUPFAM" id="SSF57667">
    <property type="entry name" value="beta-beta-alpha zinc fingers"/>
    <property type="match status" value="1"/>
</dbReference>
<feature type="compositionally biased region" description="Basic and acidic residues" evidence="1">
    <location>
        <begin position="224"/>
        <end position="245"/>
    </location>
</feature>
<dbReference type="GO" id="GO:0008270">
    <property type="term" value="F:zinc ion binding"/>
    <property type="evidence" value="ECO:0007669"/>
    <property type="project" value="InterPro"/>
</dbReference>
<dbReference type="PROSITE" id="PS00028">
    <property type="entry name" value="ZINC_FINGER_C2H2_1"/>
    <property type="match status" value="1"/>
</dbReference>
<feature type="compositionally biased region" description="Low complexity" evidence="1">
    <location>
        <begin position="12"/>
        <end position="26"/>
    </location>
</feature>
<comment type="caution">
    <text evidence="3">The sequence shown here is derived from an EMBL/GenBank/DDBJ whole genome shotgun (WGS) entry which is preliminary data.</text>
</comment>
<dbReference type="EMBL" id="VEPZ02001202">
    <property type="protein sequence ID" value="KAE8687664.1"/>
    <property type="molecule type" value="Genomic_DNA"/>
</dbReference>
<dbReference type="GO" id="GO:0003676">
    <property type="term" value="F:nucleic acid binding"/>
    <property type="evidence" value="ECO:0007669"/>
    <property type="project" value="InterPro"/>
</dbReference>
<name>A0A6A2Z6P6_HIBSY</name>
<dbReference type="Pfam" id="PF12874">
    <property type="entry name" value="zf-met"/>
    <property type="match status" value="1"/>
</dbReference>
<dbReference type="PANTHER" id="PTHR47487">
    <property type="entry name" value="OS06G0651300 PROTEIN-RELATED"/>
    <property type="match status" value="1"/>
</dbReference>
<dbReference type="InterPro" id="IPR013087">
    <property type="entry name" value="Znf_C2H2_type"/>
</dbReference>
<feature type="region of interest" description="Disordered" evidence="1">
    <location>
        <begin position="1"/>
        <end position="28"/>
    </location>
</feature>
<evidence type="ECO:0000259" key="2">
    <source>
        <dbReference type="PROSITE" id="PS00028"/>
    </source>
</evidence>
<dbReference type="SMART" id="SM00451">
    <property type="entry name" value="ZnF_U1"/>
    <property type="match status" value="1"/>
</dbReference>
<protein>
    <recommendedName>
        <fullName evidence="2">C2H2-type domain-containing protein</fullName>
    </recommendedName>
</protein>
<dbReference type="InterPro" id="IPR036236">
    <property type="entry name" value="Znf_C2H2_sf"/>
</dbReference>
<organism evidence="3 4">
    <name type="scientific">Hibiscus syriacus</name>
    <name type="common">Rose of Sharon</name>
    <dbReference type="NCBI Taxonomy" id="106335"/>
    <lineage>
        <taxon>Eukaryota</taxon>
        <taxon>Viridiplantae</taxon>
        <taxon>Streptophyta</taxon>
        <taxon>Embryophyta</taxon>
        <taxon>Tracheophyta</taxon>
        <taxon>Spermatophyta</taxon>
        <taxon>Magnoliopsida</taxon>
        <taxon>eudicotyledons</taxon>
        <taxon>Gunneridae</taxon>
        <taxon>Pentapetalae</taxon>
        <taxon>rosids</taxon>
        <taxon>malvids</taxon>
        <taxon>Malvales</taxon>
        <taxon>Malvaceae</taxon>
        <taxon>Malvoideae</taxon>
        <taxon>Hibiscus</taxon>
    </lineage>
</organism>
<dbReference type="Proteomes" id="UP000436088">
    <property type="component" value="Unassembled WGS sequence"/>
</dbReference>
<feature type="region of interest" description="Disordered" evidence="1">
    <location>
        <begin position="169"/>
        <end position="190"/>
    </location>
</feature>
<dbReference type="InterPro" id="IPR003604">
    <property type="entry name" value="Matrin/U1-like-C_Znf_C2H2"/>
</dbReference>